<evidence type="ECO:0000256" key="1">
    <source>
        <dbReference type="ARBA" id="ARBA00001968"/>
    </source>
</evidence>
<dbReference type="OrthoDB" id="9771229at2"/>
<dbReference type="AlphaFoldDB" id="A0A3Q8XPU4"/>
<dbReference type="GO" id="GO:0016787">
    <property type="term" value="F:hydrolase activity"/>
    <property type="evidence" value="ECO:0007669"/>
    <property type="project" value="UniProtKB-KW"/>
</dbReference>
<evidence type="ECO:0000259" key="8">
    <source>
        <dbReference type="Pfam" id="PF08340"/>
    </source>
</evidence>
<evidence type="ECO:0000313" key="10">
    <source>
        <dbReference type="Proteomes" id="UP000268192"/>
    </source>
</evidence>
<dbReference type="KEGG" id="abaw:D5400_15265"/>
<evidence type="ECO:0000256" key="4">
    <source>
        <dbReference type="ARBA" id="ARBA00022801"/>
    </source>
</evidence>
<sequence>MSLQSMTGFARSEAVSGRLRFVWEMRSVNGKGLDLRLRLPPGFDRLETEVRARLAARFNRGNIQVSLNVSGDRAAAVPVVNAEALAIVLSFAEVLKTKIDATPPSIDGLLAIKGVVDLKEPEDSEEDQAAFARAALDALDRGVADLVEARASEGAALRSVLEGHLTTIETLANGIDADPSRSPTNIRQRLEAQVAQLTSAGSLDPERLHMEAVLLAAKADLREELDRLQAHVAAGRELLSKGGPIGRRLDFLAQEFNREANTICSKSNAVSVTANGMELKVVIDQLREQVQNIE</sequence>
<evidence type="ECO:0000256" key="6">
    <source>
        <dbReference type="SAM" id="Coils"/>
    </source>
</evidence>
<dbReference type="Proteomes" id="UP000268192">
    <property type="component" value="Chromosome"/>
</dbReference>
<proteinExistence type="inferred from homology"/>
<evidence type="ECO:0000259" key="7">
    <source>
        <dbReference type="Pfam" id="PF03755"/>
    </source>
</evidence>
<feature type="coiled-coil region" evidence="6">
    <location>
        <begin position="211"/>
        <end position="238"/>
    </location>
</feature>
<dbReference type="PANTHER" id="PTHR30636">
    <property type="entry name" value="UPF0701 PROTEIN YICC"/>
    <property type="match status" value="1"/>
</dbReference>
<dbReference type="GO" id="GO:0004521">
    <property type="term" value="F:RNA endonuclease activity"/>
    <property type="evidence" value="ECO:0007669"/>
    <property type="project" value="InterPro"/>
</dbReference>
<protein>
    <submittedName>
        <fullName evidence="9">YicC family protein</fullName>
    </submittedName>
</protein>
<dbReference type="EMBL" id="CP032509">
    <property type="protein sequence ID" value="AZN72444.1"/>
    <property type="molecule type" value="Genomic_DNA"/>
</dbReference>
<name>A0A3Q8XPU4_9HYPH</name>
<evidence type="ECO:0000256" key="2">
    <source>
        <dbReference type="ARBA" id="ARBA00022722"/>
    </source>
</evidence>
<dbReference type="Pfam" id="PF03755">
    <property type="entry name" value="YicC-like_N"/>
    <property type="match status" value="1"/>
</dbReference>
<keyword evidence="3" id="KW-0255">Endonuclease</keyword>
<dbReference type="RefSeq" id="WP_126010772.1">
    <property type="nucleotide sequence ID" value="NZ_CP032509.1"/>
</dbReference>
<dbReference type="Pfam" id="PF08340">
    <property type="entry name" value="YicC-like_C"/>
    <property type="match status" value="1"/>
</dbReference>
<dbReference type="PANTHER" id="PTHR30636:SF3">
    <property type="entry name" value="UPF0701 PROTEIN YICC"/>
    <property type="match status" value="1"/>
</dbReference>
<evidence type="ECO:0000256" key="5">
    <source>
        <dbReference type="ARBA" id="ARBA00035648"/>
    </source>
</evidence>
<dbReference type="InterPro" id="IPR013551">
    <property type="entry name" value="YicC-like_C"/>
</dbReference>
<organism evidence="9 10">
    <name type="scientific">Georhizobium profundi</name>
    <dbReference type="NCBI Taxonomy" id="2341112"/>
    <lineage>
        <taxon>Bacteria</taxon>
        <taxon>Pseudomonadati</taxon>
        <taxon>Pseudomonadota</taxon>
        <taxon>Alphaproteobacteria</taxon>
        <taxon>Hyphomicrobiales</taxon>
        <taxon>Rhizobiaceae</taxon>
        <taxon>Georhizobium</taxon>
    </lineage>
</organism>
<keyword evidence="6" id="KW-0175">Coiled coil</keyword>
<gene>
    <name evidence="9" type="ORF">D5400_15265</name>
</gene>
<evidence type="ECO:0000256" key="3">
    <source>
        <dbReference type="ARBA" id="ARBA00022759"/>
    </source>
</evidence>
<keyword evidence="10" id="KW-1185">Reference proteome</keyword>
<feature type="domain" description="Endoribonuclease YicC-like N-terminal" evidence="7">
    <location>
        <begin position="3"/>
        <end position="158"/>
    </location>
</feature>
<reference evidence="9 10" key="1">
    <citation type="submission" date="2018-09" db="EMBL/GenBank/DDBJ databases">
        <title>Marinorhizobium profundi gen. nov., sp. nov., isolated from a deep-sea sediment sample from the New Britain Trench and proposal of Marinorhizobiaceae fam. nov. in the order Rhizobiales of the class Alphaproteobacteria.</title>
        <authorList>
            <person name="Cao J."/>
        </authorList>
    </citation>
    <scope>NUCLEOTIDE SEQUENCE [LARGE SCALE GENOMIC DNA]</scope>
    <source>
        <strain evidence="9 10">WS11</strain>
    </source>
</reference>
<dbReference type="InterPro" id="IPR013527">
    <property type="entry name" value="YicC-like_N"/>
</dbReference>
<keyword evidence="4" id="KW-0378">Hydrolase</keyword>
<evidence type="ECO:0000313" key="9">
    <source>
        <dbReference type="EMBL" id="AZN72444.1"/>
    </source>
</evidence>
<keyword evidence="2" id="KW-0540">Nuclease</keyword>
<accession>A0A3Q8XPU4</accession>
<feature type="domain" description="Endoribonuclease YicC-like C-terminal" evidence="8">
    <location>
        <begin position="181"/>
        <end position="294"/>
    </location>
</feature>
<dbReference type="InterPro" id="IPR005229">
    <property type="entry name" value="YicC/YloC-like"/>
</dbReference>
<comment type="similarity">
    <text evidence="5">Belongs to the YicC/YloC family.</text>
</comment>
<dbReference type="NCBIfam" id="TIGR00255">
    <property type="entry name" value="YicC/YloC family endoribonuclease"/>
    <property type="match status" value="1"/>
</dbReference>
<comment type="cofactor">
    <cofactor evidence="1">
        <name>a divalent metal cation</name>
        <dbReference type="ChEBI" id="CHEBI:60240"/>
    </cofactor>
</comment>